<dbReference type="EMBL" id="KQ087196">
    <property type="protein sequence ID" value="KLT43290.1"/>
    <property type="molecule type" value="Genomic_DNA"/>
</dbReference>
<dbReference type="PANTHER" id="PTHR37331">
    <property type="entry name" value="YALI0F11671P"/>
    <property type="match status" value="1"/>
</dbReference>
<dbReference type="AlphaFoldDB" id="A0A0J0XQ91"/>
<dbReference type="OrthoDB" id="5397701at2759"/>
<gene>
    <name evidence="1" type="ORF">CC85DRAFT_272853</name>
</gene>
<organism evidence="1 2">
    <name type="scientific">Cutaneotrichosporon oleaginosum</name>
    <dbReference type="NCBI Taxonomy" id="879819"/>
    <lineage>
        <taxon>Eukaryota</taxon>
        <taxon>Fungi</taxon>
        <taxon>Dikarya</taxon>
        <taxon>Basidiomycota</taxon>
        <taxon>Agaricomycotina</taxon>
        <taxon>Tremellomycetes</taxon>
        <taxon>Trichosporonales</taxon>
        <taxon>Trichosporonaceae</taxon>
        <taxon>Cutaneotrichosporon</taxon>
    </lineage>
</organism>
<proteinExistence type="predicted"/>
<dbReference type="GeneID" id="28981901"/>
<dbReference type="STRING" id="879819.A0A0J0XQ91"/>
<name>A0A0J0XQ91_9TREE</name>
<accession>A0A0J0XQ91</accession>
<dbReference type="PANTHER" id="PTHR37331:SF1">
    <property type="entry name" value="YALI0F11671P"/>
    <property type="match status" value="1"/>
</dbReference>
<keyword evidence="2" id="KW-1185">Reference proteome</keyword>
<reference evidence="1 2" key="1">
    <citation type="submission" date="2015-03" db="EMBL/GenBank/DDBJ databases">
        <title>Genomics and transcriptomics of the oil-accumulating basidiomycete yeast T. oleaginosus allow insights into substrate utilization and the diverse evolutionary trajectories of mating systems in fungi.</title>
        <authorList>
            <consortium name="DOE Joint Genome Institute"/>
            <person name="Kourist R."/>
            <person name="Kracht O."/>
            <person name="Bracharz F."/>
            <person name="Lipzen A."/>
            <person name="Nolan M."/>
            <person name="Ohm R."/>
            <person name="Grigoriev I."/>
            <person name="Sun S."/>
            <person name="Heitman J."/>
            <person name="Bruck T."/>
            <person name="Nowrousian M."/>
        </authorList>
    </citation>
    <scope>NUCLEOTIDE SEQUENCE [LARGE SCALE GENOMIC DNA]</scope>
    <source>
        <strain evidence="1 2">IBC0246</strain>
    </source>
</reference>
<dbReference type="RefSeq" id="XP_018279781.1">
    <property type="nucleotide sequence ID" value="XM_018421298.1"/>
</dbReference>
<evidence type="ECO:0000313" key="2">
    <source>
        <dbReference type="Proteomes" id="UP000053611"/>
    </source>
</evidence>
<sequence length="197" mass="21533">MSAGGRLLRPLTTPLRFRAPFLARPSSSSSHAQPVRDPAHPHLYYHAHAKHTALSFLPTPPPSHSSTALGTLPATPDATLEDFRENPRFRAVLHAAIKDGLERGVDPRIAYEAEMRPGDGYMTLTDERAVPPQGRIGETEDLIGSVFVQDGKIVASTYEALPSYRLVTPNGVLILPEGLDKHVLAYLEKVDAEERGE</sequence>
<protein>
    <submittedName>
        <fullName evidence="1">Uncharacterized protein</fullName>
    </submittedName>
</protein>
<evidence type="ECO:0000313" key="1">
    <source>
        <dbReference type="EMBL" id="KLT43290.1"/>
    </source>
</evidence>
<dbReference type="Proteomes" id="UP000053611">
    <property type="component" value="Unassembled WGS sequence"/>
</dbReference>